<name>A0A9P9X025_9PEZI</name>
<reference evidence="1" key="1">
    <citation type="submission" date="2019-01" db="EMBL/GenBank/DDBJ databases">
        <title>Colletotrichum abscissum LGMF1257.</title>
        <authorList>
            <person name="Baroncelli R."/>
        </authorList>
    </citation>
    <scope>NUCLEOTIDE SEQUENCE</scope>
    <source>
        <strain evidence="1">Ca142</strain>
    </source>
</reference>
<dbReference type="AlphaFoldDB" id="A0A9P9X025"/>
<organism evidence="1 2">
    <name type="scientific">Colletotrichum abscissum</name>
    <dbReference type="NCBI Taxonomy" id="1671311"/>
    <lineage>
        <taxon>Eukaryota</taxon>
        <taxon>Fungi</taxon>
        <taxon>Dikarya</taxon>
        <taxon>Ascomycota</taxon>
        <taxon>Pezizomycotina</taxon>
        <taxon>Sordariomycetes</taxon>
        <taxon>Hypocreomycetidae</taxon>
        <taxon>Glomerellales</taxon>
        <taxon>Glomerellaceae</taxon>
        <taxon>Colletotrichum</taxon>
        <taxon>Colletotrichum acutatum species complex</taxon>
    </lineage>
</organism>
<comment type="caution">
    <text evidence="1">The sequence shown here is derived from an EMBL/GenBank/DDBJ whole genome shotgun (WGS) entry which is preliminary data.</text>
</comment>
<evidence type="ECO:0000313" key="1">
    <source>
        <dbReference type="EMBL" id="KAI3528584.1"/>
    </source>
</evidence>
<evidence type="ECO:0000313" key="2">
    <source>
        <dbReference type="Proteomes" id="UP001056436"/>
    </source>
</evidence>
<dbReference type="EMBL" id="SDAQ01000253">
    <property type="protein sequence ID" value="KAI3528584.1"/>
    <property type="molecule type" value="Genomic_DNA"/>
</dbReference>
<dbReference type="OrthoDB" id="4848738at2759"/>
<keyword evidence="2" id="KW-1185">Reference proteome</keyword>
<proteinExistence type="predicted"/>
<dbReference type="Proteomes" id="UP001056436">
    <property type="component" value="Unassembled WGS sequence"/>
</dbReference>
<protein>
    <submittedName>
        <fullName evidence="1">Uncharacterized protein</fullName>
    </submittedName>
</protein>
<accession>A0A9P9X025</accession>
<gene>
    <name evidence="1" type="ORF">CABS02_15074</name>
</gene>
<sequence>MPTPPARPRARPRTGDEIITVLYTSPKARPPRGGFENNQEFITLGYRGYQSSTRVGSVAPLGNQE</sequence>